<dbReference type="PANTHER" id="PTHR33451">
    <property type="entry name" value="MALATE-2H(+)/NA(+)-LACTATE ANTIPORTER"/>
    <property type="match status" value="1"/>
</dbReference>
<dbReference type="PANTHER" id="PTHR33451:SF3">
    <property type="entry name" value="MALATE-2H(+)_NA(+)-LACTATE ANTIPORTER"/>
    <property type="match status" value="1"/>
</dbReference>
<sequence length="468" mass="51057">MNTSKKPDLSFFQIILPVLFLGIIIIYGLVIRPIFLEQPAFPLEIVFLLASVFAIAELMMLGFGWEEIQHSFIQKLARGFPAILILFAIGIIIGTWMVSGTIPMMIYYGIRLISPSYIYVLAFFIPIIFSTLTGTSWGSIGTIGVVIIGVAAVIEANLGITAGAIVGGAFFGDKLSPLSDTTNIAAIATEVDLYDHIRSMMFTTLPSALIATAIYFILGLLYPPASSEIDSQQIAPTLNAIASIFNFNGLLLIPPVIVLVGSIRKMATLPTLLISSLSAAILALIFQPFTISDIMTTIHKGFDTNMAFWNSAIPEGIKELFNRGGLYELNEAIIFSIMVFIFIGTIDLIDAMPTIVNRIFGFIKSKSSLIISSLFATAFTNGITSNQSATSFIIGDAFGKRYDRSGISRKVLSRSIEDYGTMFESLIPWHATTIFLTTTLGVSYGEYWHWQLLSLINLVMAPTLAILG</sequence>
<evidence type="ECO:0000256" key="6">
    <source>
        <dbReference type="ARBA" id="ARBA00022989"/>
    </source>
</evidence>
<dbReference type="GO" id="GO:0015297">
    <property type="term" value="F:antiporter activity"/>
    <property type="evidence" value="ECO:0007669"/>
    <property type="project" value="UniProtKB-KW"/>
</dbReference>
<feature type="transmembrane region" description="Helical" evidence="9">
    <location>
        <begin position="117"/>
        <end position="137"/>
    </location>
</feature>
<dbReference type="EMBL" id="UINC01008145">
    <property type="protein sequence ID" value="SVA36709.1"/>
    <property type="molecule type" value="Genomic_DNA"/>
</dbReference>
<evidence type="ECO:0000256" key="7">
    <source>
        <dbReference type="ARBA" id="ARBA00023136"/>
    </source>
</evidence>
<feature type="transmembrane region" description="Helical" evidence="9">
    <location>
        <begin position="83"/>
        <end position="110"/>
    </location>
</feature>
<evidence type="ECO:0000313" key="11">
    <source>
        <dbReference type="EMBL" id="SVA36709.1"/>
    </source>
</evidence>
<evidence type="ECO:0000256" key="3">
    <source>
        <dbReference type="ARBA" id="ARBA00022449"/>
    </source>
</evidence>
<organism evidence="11">
    <name type="scientific">marine metagenome</name>
    <dbReference type="NCBI Taxonomy" id="408172"/>
    <lineage>
        <taxon>unclassified sequences</taxon>
        <taxon>metagenomes</taxon>
        <taxon>ecological metagenomes</taxon>
    </lineage>
</organism>
<feature type="transmembrane region" description="Helical" evidence="9">
    <location>
        <begin position="202"/>
        <end position="222"/>
    </location>
</feature>
<keyword evidence="4" id="KW-1003">Cell membrane</keyword>
<feature type="transmembrane region" description="Helical" evidence="9">
    <location>
        <begin position="267"/>
        <end position="286"/>
    </location>
</feature>
<comment type="similarity">
    <text evidence="8">Belongs to the NhaC Na(+)/H(+) (TC 2.A.35) antiporter family.</text>
</comment>
<evidence type="ECO:0000256" key="1">
    <source>
        <dbReference type="ARBA" id="ARBA00004651"/>
    </source>
</evidence>
<dbReference type="InterPro" id="IPR052180">
    <property type="entry name" value="NhaC_Na-H+_Antiporter"/>
</dbReference>
<feature type="domain" description="Na+/H+ antiporter NhaC-like C-terminal" evidence="10">
    <location>
        <begin position="168"/>
        <end position="467"/>
    </location>
</feature>
<comment type="subcellular location">
    <subcellularLocation>
        <location evidence="1">Cell membrane</location>
        <topology evidence="1">Multi-pass membrane protein</topology>
    </subcellularLocation>
</comment>
<keyword evidence="7 9" id="KW-0472">Membrane</keyword>
<dbReference type="InterPro" id="IPR018461">
    <property type="entry name" value="Na/H_Antiport_NhaC-like_C"/>
</dbReference>
<reference evidence="11" key="1">
    <citation type="submission" date="2018-05" db="EMBL/GenBank/DDBJ databases">
        <authorList>
            <person name="Lanie J.A."/>
            <person name="Ng W.-L."/>
            <person name="Kazmierczak K.M."/>
            <person name="Andrzejewski T.M."/>
            <person name="Davidsen T.M."/>
            <person name="Wayne K.J."/>
            <person name="Tettelin H."/>
            <person name="Glass J.I."/>
            <person name="Rusch D."/>
            <person name="Podicherti R."/>
            <person name="Tsui H.-C.T."/>
            <person name="Winkler M.E."/>
        </authorList>
    </citation>
    <scope>NUCLEOTIDE SEQUENCE</scope>
</reference>
<gene>
    <name evidence="11" type="ORF">METZ01_LOCUS89563</name>
</gene>
<feature type="transmembrane region" description="Helical" evidence="9">
    <location>
        <begin position="234"/>
        <end position="260"/>
    </location>
</feature>
<evidence type="ECO:0000256" key="9">
    <source>
        <dbReference type="SAM" id="Phobius"/>
    </source>
</evidence>
<keyword evidence="3" id="KW-0050">Antiport</keyword>
<feature type="transmembrane region" description="Helical" evidence="9">
    <location>
        <begin position="12"/>
        <end position="31"/>
    </location>
</feature>
<evidence type="ECO:0000256" key="5">
    <source>
        <dbReference type="ARBA" id="ARBA00022692"/>
    </source>
</evidence>
<keyword evidence="6 9" id="KW-1133">Transmembrane helix</keyword>
<keyword evidence="2" id="KW-0813">Transport</keyword>
<dbReference type="GO" id="GO:0005886">
    <property type="term" value="C:plasma membrane"/>
    <property type="evidence" value="ECO:0007669"/>
    <property type="project" value="UniProtKB-SubCell"/>
</dbReference>
<evidence type="ECO:0000256" key="8">
    <source>
        <dbReference type="ARBA" id="ARBA00038435"/>
    </source>
</evidence>
<keyword evidence="5 9" id="KW-0812">Transmembrane</keyword>
<feature type="transmembrane region" description="Helical" evidence="9">
    <location>
        <begin position="332"/>
        <end position="356"/>
    </location>
</feature>
<feature type="transmembrane region" description="Helical" evidence="9">
    <location>
        <begin position="43"/>
        <end position="63"/>
    </location>
</feature>
<name>A0A381V8J7_9ZZZZ</name>
<feature type="non-terminal residue" evidence="11">
    <location>
        <position position="468"/>
    </location>
</feature>
<dbReference type="AlphaFoldDB" id="A0A381V8J7"/>
<dbReference type="NCBIfam" id="TIGR00931">
    <property type="entry name" value="antiport_nhaC"/>
    <property type="match status" value="1"/>
</dbReference>
<evidence type="ECO:0000256" key="2">
    <source>
        <dbReference type="ARBA" id="ARBA00022448"/>
    </source>
</evidence>
<feature type="transmembrane region" description="Helical" evidence="9">
    <location>
        <begin position="143"/>
        <end position="171"/>
    </location>
</feature>
<proteinExistence type="inferred from homology"/>
<dbReference type="Pfam" id="PF03553">
    <property type="entry name" value="Na_H_antiporter"/>
    <property type="match status" value="1"/>
</dbReference>
<protein>
    <recommendedName>
        <fullName evidence="10">Na+/H+ antiporter NhaC-like C-terminal domain-containing protein</fullName>
    </recommendedName>
</protein>
<dbReference type="InterPro" id="IPR004770">
    <property type="entry name" value="Na/H_antiport_NhaC"/>
</dbReference>
<feature type="non-terminal residue" evidence="11">
    <location>
        <position position="1"/>
    </location>
</feature>
<accession>A0A381V8J7</accession>
<evidence type="ECO:0000256" key="4">
    <source>
        <dbReference type="ARBA" id="ARBA00022475"/>
    </source>
</evidence>
<evidence type="ECO:0000259" key="10">
    <source>
        <dbReference type="Pfam" id="PF03553"/>
    </source>
</evidence>